<sequence length="436" mass="48990">MLKLTLLLFILWLPALFTGLEDAGNFYDWRHQLIMLTGILGTGYMGIASLLAVRFEWAEKLVKGLDKSYAMHKKLGMGAAVTLTAHWLLIKSAKWLIAAGWIAKRVHHHHIVEGINWHSLAKDTGEYAFYILLVFVLISLMSLISYRQFKSIHKLGGLLMIAAVFHSLLLLDWHMPSFAIDAVVIMICVAGVVGALLSLSGKIGRRKKVPGLLVSAEPLAADGGEKQIVRFVVQLNAPIQYREGQFCYLDFHDGESPHPFSVLNYDPQNNRLEFAVKDLGDYTHKMVQFLKTGQAVTVEGGYGHFQIPAADHQVWIGAGIGIVPFISRLYWLNRQAGQQSKPELVHLFYCFRSEREAFFAQEIKRLTARLDYIQMHLFDAEQGALLSASDITGKMSGKSFNVSFCGPDLFGRQLAKSLQQWGLPPAAFQRELFKMR</sequence>
<evidence type="ECO:0000256" key="9">
    <source>
        <dbReference type="ARBA" id="ARBA00023002"/>
    </source>
</evidence>
<dbReference type="Gene3D" id="2.40.30.10">
    <property type="entry name" value="Translation factors"/>
    <property type="match status" value="1"/>
</dbReference>
<feature type="domain" description="FAD-binding FR-type" evidence="14">
    <location>
        <begin position="206"/>
        <end position="308"/>
    </location>
</feature>
<dbReference type="InterPro" id="IPR039261">
    <property type="entry name" value="FNR_nucleotide-bd"/>
</dbReference>
<dbReference type="EC" id="1.18.1.7" evidence="15"/>
<name>A0A1M5ZVC6_9VIBR</name>
<keyword evidence="10" id="KW-0408">Iron</keyword>
<evidence type="ECO:0000256" key="6">
    <source>
        <dbReference type="ARBA" id="ARBA00022723"/>
    </source>
</evidence>
<evidence type="ECO:0000256" key="2">
    <source>
        <dbReference type="ARBA" id="ARBA00004141"/>
    </source>
</evidence>
<accession>A0A1M5ZVC6</accession>
<dbReference type="Pfam" id="PF01794">
    <property type="entry name" value="Ferric_reduct"/>
    <property type="match status" value="1"/>
</dbReference>
<feature type="transmembrane region" description="Helical" evidence="13">
    <location>
        <begin position="33"/>
        <end position="53"/>
    </location>
</feature>
<dbReference type="GO" id="GO:0051213">
    <property type="term" value="F:dioxygenase activity"/>
    <property type="evidence" value="ECO:0007669"/>
    <property type="project" value="UniProtKB-KW"/>
</dbReference>
<comment type="subcellular location">
    <subcellularLocation>
        <location evidence="2">Membrane</location>
        <topology evidence="2">Multi-pass membrane protein</topology>
    </subcellularLocation>
</comment>
<dbReference type="OrthoDB" id="9796486at2"/>
<keyword evidence="16" id="KW-1185">Reference proteome</keyword>
<evidence type="ECO:0000256" key="5">
    <source>
        <dbReference type="ARBA" id="ARBA00022714"/>
    </source>
</evidence>
<dbReference type="PROSITE" id="PS51384">
    <property type="entry name" value="FAD_FR"/>
    <property type="match status" value="1"/>
</dbReference>
<dbReference type="SUPFAM" id="SSF52343">
    <property type="entry name" value="Ferredoxin reductase-like, C-terminal NADP-linked domain"/>
    <property type="match status" value="1"/>
</dbReference>
<keyword evidence="4 13" id="KW-0812">Transmembrane</keyword>
<evidence type="ECO:0000256" key="8">
    <source>
        <dbReference type="ARBA" id="ARBA00022989"/>
    </source>
</evidence>
<evidence type="ECO:0000256" key="11">
    <source>
        <dbReference type="ARBA" id="ARBA00023014"/>
    </source>
</evidence>
<dbReference type="GO" id="GO:0046872">
    <property type="term" value="F:metal ion binding"/>
    <property type="evidence" value="ECO:0007669"/>
    <property type="project" value="UniProtKB-KW"/>
</dbReference>
<dbReference type="RefSeq" id="WP_073604921.1">
    <property type="nucleotide sequence ID" value="NZ_FQXZ01000037.1"/>
</dbReference>
<dbReference type="CDD" id="cd06198">
    <property type="entry name" value="FNR_like_3"/>
    <property type="match status" value="1"/>
</dbReference>
<keyword evidence="9 15" id="KW-0560">Oxidoreductase</keyword>
<keyword evidence="15" id="KW-0223">Dioxygenase</keyword>
<dbReference type="InterPro" id="IPR017927">
    <property type="entry name" value="FAD-bd_FR_type"/>
</dbReference>
<evidence type="ECO:0000256" key="7">
    <source>
        <dbReference type="ARBA" id="ARBA00022827"/>
    </source>
</evidence>
<evidence type="ECO:0000256" key="10">
    <source>
        <dbReference type="ARBA" id="ARBA00023004"/>
    </source>
</evidence>
<evidence type="ECO:0000256" key="3">
    <source>
        <dbReference type="ARBA" id="ARBA00022630"/>
    </source>
</evidence>
<dbReference type="GO" id="GO:0050660">
    <property type="term" value="F:flavin adenine dinucleotide binding"/>
    <property type="evidence" value="ECO:0007669"/>
    <property type="project" value="TreeGrafter"/>
</dbReference>
<dbReference type="SUPFAM" id="SSF63380">
    <property type="entry name" value="Riboflavin synthase domain-like"/>
    <property type="match status" value="1"/>
</dbReference>
<evidence type="ECO:0000256" key="13">
    <source>
        <dbReference type="SAM" id="Phobius"/>
    </source>
</evidence>
<evidence type="ECO:0000259" key="14">
    <source>
        <dbReference type="PROSITE" id="PS51384"/>
    </source>
</evidence>
<evidence type="ECO:0000313" key="16">
    <source>
        <dbReference type="Proteomes" id="UP000184608"/>
    </source>
</evidence>
<keyword evidence="6" id="KW-0479">Metal-binding</keyword>
<keyword evidence="12 13" id="KW-0472">Membrane</keyword>
<dbReference type="PANTHER" id="PTHR47354">
    <property type="entry name" value="NADH OXIDOREDUCTASE HCR"/>
    <property type="match status" value="1"/>
</dbReference>
<organism evidence="15 16">
    <name type="scientific">Vibrio aerogenes CECT 7868</name>
    <dbReference type="NCBI Taxonomy" id="1216006"/>
    <lineage>
        <taxon>Bacteria</taxon>
        <taxon>Pseudomonadati</taxon>
        <taxon>Pseudomonadota</taxon>
        <taxon>Gammaproteobacteria</taxon>
        <taxon>Vibrionales</taxon>
        <taxon>Vibrionaceae</taxon>
        <taxon>Vibrio</taxon>
    </lineage>
</organism>
<dbReference type="Proteomes" id="UP000184608">
    <property type="component" value="Unassembled WGS sequence"/>
</dbReference>
<reference evidence="15 16" key="1">
    <citation type="submission" date="2016-11" db="EMBL/GenBank/DDBJ databases">
        <authorList>
            <person name="Jaros S."/>
            <person name="Januszkiewicz K."/>
            <person name="Wedrychowicz H."/>
        </authorList>
    </citation>
    <scope>NUCLEOTIDE SEQUENCE [LARGE SCALE GENOMIC DNA]</scope>
    <source>
        <strain evidence="15 16">CECT 7868</strain>
    </source>
</reference>
<evidence type="ECO:0000256" key="1">
    <source>
        <dbReference type="ARBA" id="ARBA00001974"/>
    </source>
</evidence>
<dbReference type="InterPro" id="IPR050415">
    <property type="entry name" value="MRET"/>
</dbReference>
<keyword evidence="7" id="KW-0274">FAD</keyword>
<protein>
    <submittedName>
        <fullName evidence="15">Ferredoxin--NAD(P)(+) reductase (Naphthalene dioxygenase/salicylate 5-hydroxylase ferredoxin-specific)</fullName>
        <ecNumber evidence="15">1.18.1.7</ecNumber>
    </submittedName>
</protein>
<dbReference type="Gene3D" id="3.40.50.80">
    <property type="entry name" value="Nucleotide-binding domain of ferredoxin-NADP reductase (FNR) module"/>
    <property type="match status" value="1"/>
</dbReference>
<evidence type="ECO:0000256" key="12">
    <source>
        <dbReference type="ARBA" id="ARBA00023136"/>
    </source>
</evidence>
<feature type="transmembrane region" description="Helical" evidence="13">
    <location>
        <begin position="127"/>
        <end position="146"/>
    </location>
</feature>
<dbReference type="InterPro" id="IPR017938">
    <property type="entry name" value="Riboflavin_synthase-like_b-brl"/>
</dbReference>
<proteinExistence type="predicted"/>
<dbReference type="EMBL" id="FQXZ01000037">
    <property type="protein sequence ID" value="SHI28195.1"/>
    <property type="molecule type" value="Genomic_DNA"/>
</dbReference>
<keyword evidence="3" id="KW-0285">Flavoprotein</keyword>
<feature type="transmembrane region" description="Helical" evidence="13">
    <location>
        <begin position="177"/>
        <end position="199"/>
    </location>
</feature>
<evidence type="ECO:0000313" key="15">
    <source>
        <dbReference type="EMBL" id="SHI28195.1"/>
    </source>
</evidence>
<gene>
    <name evidence="15" type="primary">nagAa</name>
    <name evidence="15" type="ORF">VA7868_03300</name>
</gene>
<keyword evidence="11" id="KW-0411">Iron-sulfur</keyword>
<comment type="cofactor">
    <cofactor evidence="1">
        <name>FAD</name>
        <dbReference type="ChEBI" id="CHEBI:57692"/>
    </cofactor>
</comment>
<dbReference type="InterPro" id="IPR013130">
    <property type="entry name" value="Fe3_Rdtase_TM_dom"/>
</dbReference>
<dbReference type="GO" id="GO:0051537">
    <property type="term" value="F:2 iron, 2 sulfur cluster binding"/>
    <property type="evidence" value="ECO:0007669"/>
    <property type="project" value="UniProtKB-KW"/>
</dbReference>
<evidence type="ECO:0000256" key="4">
    <source>
        <dbReference type="ARBA" id="ARBA00022692"/>
    </source>
</evidence>
<feature type="transmembrane region" description="Helical" evidence="13">
    <location>
        <begin position="155"/>
        <end position="171"/>
    </location>
</feature>
<dbReference type="AlphaFoldDB" id="A0A1M5ZVC6"/>
<keyword evidence="8 13" id="KW-1133">Transmembrane helix</keyword>
<dbReference type="GO" id="GO:0016020">
    <property type="term" value="C:membrane"/>
    <property type="evidence" value="ECO:0007669"/>
    <property type="project" value="UniProtKB-SubCell"/>
</dbReference>
<feature type="transmembrane region" description="Helical" evidence="13">
    <location>
        <begin position="74"/>
        <end position="90"/>
    </location>
</feature>
<keyword evidence="5" id="KW-0001">2Fe-2S</keyword>
<dbReference type="PANTHER" id="PTHR47354:SF8">
    <property type="entry name" value="1,2-PHENYLACETYL-COA EPOXIDASE, SUBUNIT E"/>
    <property type="match status" value="1"/>
</dbReference>